<dbReference type="InterPro" id="IPR006091">
    <property type="entry name" value="Acyl-CoA_Oxase/DH_mid-dom"/>
</dbReference>
<accession>A0ABX5KDF7</accession>
<dbReference type="InterPro" id="IPR009075">
    <property type="entry name" value="AcylCo_DH/oxidase_C"/>
</dbReference>
<sequence length="375" mass="41192">MDFSYSEEQRMLADSLRRFVDHEYTFAHRRKSARNGIGFDRDVWSNLASMGVAGLTIEAQYDGFDQGVESYLVVNRELGRGLVHEPVIPVTAAAAILSAYGTQEQKAEWLPGIACGDSIVVPAYSESGSRYELDSVATVALPAEEGYVIHGEKTVVWHAQVADAYIVSARLGSENGDIRLFLVPRESQGLDLVVYPTIDDQRAADVTFNNVRVSADALIHTQGAGDEALRVCINHGLIALCAQALGAMERLIEITTDYLRVRQQFGKPLAAFQALQHRVADMLIQKELAGSAIYIGIQGLSEPDASKRERMIATAKLAMIEAARFVGQQAVQLHGGIGMTDELEVSDYFRFLTMCDPIFGDHDYHAQAYADAMEE</sequence>
<organism evidence="9 10">
    <name type="scientific">Paraburkholderia unamae</name>
    <dbReference type="NCBI Taxonomy" id="219649"/>
    <lineage>
        <taxon>Bacteria</taxon>
        <taxon>Pseudomonadati</taxon>
        <taxon>Pseudomonadota</taxon>
        <taxon>Betaproteobacteria</taxon>
        <taxon>Burkholderiales</taxon>
        <taxon>Burkholderiaceae</taxon>
        <taxon>Paraburkholderia</taxon>
    </lineage>
</organism>
<dbReference type="PANTHER" id="PTHR43884">
    <property type="entry name" value="ACYL-COA DEHYDROGENASE"/>
    <property type="match status" value="1"/>
</dbReference>
<protein>
    <recommendedName>
        <fullName evidence="11">Alkylation response protein AidB-like acyl-CoA dehydrogenase</fullName>
    </recommendedName>
</protein>
<evidence type="ECO:0000256" key="5">
    <source>
        <dbReference type="ARBA" id="ARBA00023002"/>
    </source>
</evidence>
<feature type="domain" description="Acyl-CoA dehydrogenase/oxidase N-terminal" evidence="8">
    <location>
        <begin position="6"/>
        <end position="116"/>
    </location>
</feature>
<dbReference type="EMBL" id="QEOB01000018">
    <property type="protein sequence ID" value="PVX75156.1"/>
    <property type="molecule type" value="Genomic_DNA"/>
</dbReference>
<evidence type="ECO:0008006" key="11">
    <source>
        <dbReference type="Google" id="ProtNLM"/>
    </source>
</evidence>
<dbReference type="InterPro" id="IPR013786">
    <property type="entry name" value="AcylCoA_DH/ox_N"/>
</dbReference>
<dbReference type="Pfam" id="PF02770">
    <property type="entry name" value="Acyl-CoA_dh_M"/>
    <property type="match status" value="1"/>
</dbReference>
<keyword evidence="4" id="KW-0274">FAD</keyword>
<dbReference type="SUPFAM" id="SSF56645">
    <property type="entry name" value="Acyl-CoA dehydrogenase NM domain-like"/>
    <property type="match status" value="1"/>
</dbReference>
<evidence type="ECO:0000259" key="6">
    <source>
        <dbReference type="Pfam" id="PF00441"/>
    </source>
</evidence>
<comment type="cofactor">
    <cofactor evidence="1">
        <name>FAD</name>
        <dbReference type="ChEBI" id="CHEBI:57692"/>
    </cofactor>
</comment>
<gene>
    <name evidence="9" type="ORF">C7402_11888</name>
</gene>
<keyword evidence="5" id="KW-0560">Oxidoreductase</keyword>
<dbReference type="Pfam" id="PF00441">
    <property type="entry name" value="Acyl-CoA_dh_1"/>
    <property type="match status" value="1"/>
</dbReference>
<dbReference type="InterPro" id="IPR009100">
    <property type="entry name" value="AcylCoA_DH/oxidase_NM_dom_sf"/>
</dbReference>
<dbReference type="Pfam" id="PF02771">
    <property type="entry name" value="Acyl-CoA_dh_N"/>
    <property type="match status" value="1"/>
</dbReference>
<evidence type="ECO:0000313" key="10">
    <source>
        <dbReference type="Proteomes" id="UP000245712"/>
    </source>
</evidence>
<dbReference type="InterPro" id="IPR037069">
    <property type="entry name" value="AcylCoA_DH/ox_N_sf"/>
</dbReference>
<dbReference type="InterPro" id="IPR046373">
    <property type="entry name" value="Acyl-CoA_Oxase/DH_mid-dom_sf"/>
</dbReference>
<dbReference type="Proteomes" id="UP000245712">
    <property type="component" value="Unassembled WGS sequence"/>
</dbReference>
<feature type="domain" description="Acyl-CoA oxidase/dehydrogenase middle" evidence="7">
    <location>
        <begin position="123"/>
        <end position="210"/>
    </location>
</feature>
<dbReference type="InterPro" id="IPR036250">
    <property type="entry name" value="AcylCo_DH-like_C"/>
</dbReference>
<comment type="caution">
    <text evidence="9">The sequence shown here is derived from an EMBL/GenBank/DDBJ whole genome shotgun (WGS) entry which is preliminary data.</text>
</comment>
<evidence type="ECO:0000313" key="9">
    <source>
        <dbReference type="EMBL" id="PVX75156.1"/>
    </source>
</evidence>
<evidence type="ECO:0000259" key="8">
    <source>
        <dbReference type="Pfam" id="PF02771"/>
    </source>
</evidence>
<dbReference type="SUPFAM" id="SSF47203">
    <property type="entry name" value="Acyl-CoA dehydrogenase C-terminal domain-like"/>
    <property type="match status" value="1"/>
</dbReference>
<evidence type="ECO:0000256" key="1">
    <source>
        <dbReference type="ARBA" id="ARBA00001974"/>
    </source>
</evidence>
<keyword evidence="3" id="KW-0285">Flavoprotein</keyword>
<feature type="domain" description="Acyl-CoA dehydrogenase/oxidase C-terminal" evidence="6">
    <location>
        <begin position="228"/>
        <end position="367"/>
    </location>
</feature>
<dbReference type="Gene3D" id="2.40.110.10">
    <property type="entry name" value="Butyryl-CoA Dehydrogenase, subunit A, domain 2"/>
    <property type="match status" value="1"/>
</dbReference>
<name>A0ABX5KDF7_9BURK</name>
<comment type="similarity">
    <text evidence="2">Belongs to the acyl-CoA dehydrogenase family.</text>
</comment>
<dbReference type="Gene3D" id="1.20.140.10">
    <property type="entry name" value="Butyryl-CoA Dehydrogenase, subunit A, domain 3"/>
    <property type="match status" value="1"/>
</dbReference>
<dbReference type="Gene3D" id="1.10.540.10">
    <property type="entry name" value="Acyl-CoA dehydrogenase/oxidase, N-terminal domain"/>
    <property type="match status" value="1"/>
</dbReference>
<evidence type="ECO:0000259" key="7">
    <source>
        <dbReference type="Pfam" id="PF02770"/>
    </source>
</evidence>
<evidence type="ECO:0000256" key="3">
    <source>
        <dbReference type="ARBA" id="ARBA00022630"/>
    </source>
</evidence>
<dbReference type="RefSeq" id="WP_116613532.1">
    <property type="nucleotide sequence ID" value="NZ_QEOB01000018.1"/>
</dbReference>
<evidence type="ECO:0000256" key="4">
    <source>
        <dbReference type="ARBA" id="ARBA00022827"/>
    </source>
</evidence>
<dbReference type="PANTHER" id="PTHR43884:SF20">
    <property type="entry name" value="ACYL-COA DEHYDROGENASE FADE28"/>
    <property type="match status" value="1"/>
</dbReference>
<evidence type="ECO:0000256" key="2">
    <source>
        <dbReference type="ARBA" id="ARBA00009347"/>
    </source>
</evidence>
<keyword evidence="10" id="KW-1185">Reference proteome</keyword>
<dbReference type="CDD" id="cd00567">
    <property type="entry name" value="ACAD"/>
    <property type="match status" value="1"/>
</dbReference>
<proteinExistence type="inferred from homology"/>
<reference evidence="9 10" key="1">
    <citation type="submission" date="2018-05" db="EMBL/GenBank/DDBJ databases">
        <title>Genomic Encyclopedia of Type Strains, Phase IV (KMG-V): Genome sequencing to study the core and pangenomes of soil and plant-associated prokaryotes.</title>
        <authorList>
            <person name="Whitman W."/>
        </authorList>
    </citation>
    <scope>NUCLEOTIDE SEQUENCE [LARGE SCALE GENOMIC DNA]</scope>
    <source>
        <strain evidence="9 10">SCZa-39</strain>
    </source>
</reference>